<evidence type="ECO:0000313" key="2">
    <source>
        <dbReference type="EMBL" id="UMB71563.1"/>
    </source>
</evidence>
<protein>
    <submittedName>
        <fullName evidence="2">Uncharacterized protein</fullName>
    </submittedName>
</protein>
<gene>
    <name evidence="2" type="ORF">MKK62_10150</name>
</gene>
<evidence type="ECO:0000256" key="1">
    <source>
        <dbReference type="SAM" id="Phobius"/>
    </source>
</evidence>
<keyword evidence="3" id="KW-1185">Reference proteome</keyword>
<dbReference type="RefSeq" id="WP_240263312.1">
    <property type="nucleotide sequence ID" value="NZ_CP092488.2"/>
</dbReference>
<sequence>MTSQLSSKRTDSDVLPKDFDQTTGPIFLQPWFWLAIVGIIGMVALTIFG</sequence>
<dbReference type="Proteomes" id="UP001055336">
    <property type="component" value="Chromosome"/>
</dbReference>
<accession>A0ABY3VSG8</accession>
<keyword evidence="1" id="KW-0472">Membrane</keyword>
<proteinExistence type="predicted"/>
<name>A0ABY3VSG8_9MYCO</name>
<keyword evidence="1" id="KW-0812">Transmembrane</keyword>
<keyword evidence="1" id="KW-1133">Transmembrane helix</keyword>
<reference evidence="2" key="1">
    <citation type="submission" date="2022-08" db="EMBL/GenBank/DDBJ databases">
        <title>Whole genome sequencing of non-tuberculosis mycobacteria type-strains.</title>
        <authorList>
            <person name="Igarashi Y."/>
            <person name="Osugi A."/>
            <person name="Mitarai S."/>
        </authorList>
    </citation>
    <scope>NUCLEOTIDE SEQUENCE</scope>
    <source>
        <strain evidence="2">DSM 45127</strain>
    </source>
</reference>
<feature type="transmembrane region" description="Helical" evidence="1">
    <location>
        <begin position="31"/>
        <end position="48"/>
    </location>
</feature>
<evidence type="ECO:0000313" key="3">
    <source>
        <dbReference type="Proteomes" id="UP001055336"/>
    </source>
</evidence>
<organism evidence="2 3">
    <name type="scientific">Mycobacterium paraterrae</name>
    <dbReference type="NCBI Taxonomy" id="577492"/>
    <lineage>
        <taxon>Bacteria</taxon>
        <taxon>Bacillati</taxon>
        <taxon>Actinomycetota</taxon>
        <taxon>Actinomycetes</taxon>
        <taxon>Mycobacteriales</taxon>
        <taxon>Mycobacteriaceae</taxon>
        <taxon>Mycobacterium</taxon>
    </lineage>
</organism>
<dbReference type="EMBL" id="CP092488">
    <property type="protein sequence ID" value="UMB71563.1"/>
    <property type="molecule type" value="Genomic_DNA"/>
</dbReference>